<accession>A0A6J8EEX3</accession>
<protein>
    <recommendedName>
        <fullName evidence="4">Immunoglobulin V-set domain-containing protein</fullName>
    </recommendedName>
</protein>
<gene>
    <name evidence="2" type="ORF">MCOR_50095</name>
</gene>
<evidence type="ECO:0000313" key="3">
    <source>
        <dbReference type="Proteomes" id="UP000507470"/>
    </source>
</evidence>
<evidence type="ECO:0000256" key="1">
    <source>
        <dbReference type="SAM" id="Phobius"/>
    </source>
</evidence>
<dbReference type="EMBL" id="CACVKT020008775">
    <property type="protein sequence ID" value="CAC5417601.1"/>
    <property type="molecule type" value="Genomic_DNA"/>
</dbReference>
<sequence>METNYFTRQCMLRLGVELFFHDLKRDVKQSWRKGSTLVTRGFEINRNVRGHERLEVIIDRGFYNLRIHNITEYDYSTYWCDTQHGNSITTEGTRLIHLDILVSFQSTLSNSPTSDTGIGQSFYFGLFATGFVVVCLSVGCNCFINKLKVAIAKRKERSSDDKEHQDVLHGNGTNNDATYGIALGEDENVFPHYELIEENEMIEMSHSTTSVNWPNFPCASNIVQSLQPKTDILEDINIQR</sequence>
<dbReference type="SUPFAM" id="SSF48726">
    <property type="entry name" value="Immunoglobulin"/>
    <property type="match status" value="1"/>
</dbReference>
<evidence type="ECO:0008006" key="4">
    <source>
        <dbReference type="Google" id="ProtNLM"/>
    </source>
</evidence>
<keyword evidence="1" id="KW-1133">Transmembrane helix</keyword>
<keyword evidence="3" id="KW-1185">Reference proteome</keyword>
<reference evidence="2 3" key="1">
    <citation type="submission" date="2020-06" db="EMBL/GenBank/DDBJ databases">
        <authorList>
            <person name="Li R."/>
            <person name="Bekaert M."/>
        </authorList>
    </citation>
    <scope>NUCLEOTIDE SEQUENCE [LARGE SCALE GENOMIC DNA]</scope>
    <source>
        <strain evidence="3">wild</strain>
    </source>
</reference>
<dbReference type="AlphaFoldDB" id="A0A6J8EEX3"/>
<dbReference type="InterPro" id="IPR013783">
    <property type="entry name" value="Ig-like_fold"/>
</dbReference>
<name>A0A6J8EEX3_MYTCO</name>
<dbReference type="Gene3D" id="2.60.40.10">
    <property type="entry name" value="Immunoglobulins"/>
    <property type="match status" value="1"/>
</dbReference>
<feature type="transmembrane region" description="Helical" evidence="1">
    <location>
        <begin position="122"/>
        <end position="144"/>
    </location>
</feature>
<organism evidence="2 3">
    <name type="scientific">Mytilus coruscus</name>
    <name type="common">Sea mussel</name>
    <dbReference type="NCBI Taxonomy" id="42192"/>
    <lineage>
        <taxon>Eukaryota</taxon>
        <taxon>Metazoa</taxon>
        <taxon>Spiralia</taxon>
        <taxon>Lophotrochozoa</taxon>
        <taxon>Mollusca</taxon>
        <taxon>Bivalvia</taxon>
        <taxon>Autobranchia</taxon>
        <taxon>Pteriomorphia</taxon>
        <taxon>Mytilida</taxon>
        <taxon>Mytiloidea</taxon>
        <taxon>Mytilidae</taxon>
        <taxon>Mytilinae</taxon>
        <taxon>Mytilus</taxon>
    </lineage>
</organism>
<dbReference type="OrthoDB" id="10430072at2759"/>
<dbReference type="InterPro" id="IPR036179">
    <property type="entry name" value="Ig-like_dom_sf"/>
</dbReference>
<keyword evidence="1" id="KW-0472">Membrane</keyword>
<proteinExistence type="predicted"/>
<keyword evidence="1" id="KW-0812">Transmembrane</keyword>
<dbReference type="Proteomes" id="UP000507470">
    <property type="component" value="Unassembled WGS sequence"/>
</dbReference>
<evidence type="ECO:0000313" key="2">
    <source>
        <dbReference type="EMBL" id="CAC5417601.1"/>
    </source>
</evidence>